<name>A0AC34FAV4_9BILA</name>
<protein>
    <submittedName>
        <fullName evidence="2">Ig-like domain-containing protein</fullName>
    </submittedName>
</protein>
<proteinExistence type="predicted"/>
<reference evidence="2" key="1">
    <citation type="submission" date="2022-11" db="UniProtKB">
        <authorList>
            <consortium name="WormBaseParasite"/>
        </authorList>
    </citation>
    <scope>IDENTIFICATION</scope>
</reference>
<dbReference type="WBParaSite" id="ES5_v2.g14269.t1">
    <property type="protein sequence ID" value="ES5_v2.g14269.t1"/>
    <property type="gene ID" value="ES5_v2.g14269"/>
</dbReference>
<evidence type="ECO:0000313" key="1">
    <source>
        <dbReference type="Proteomes" id="UP000887579"/>
    </source>
</evidence>
<evidence type="ECO:0000313" key="2">
    <source>
        <dbReference type="WBParaSite" id="ES5_v2.g14269.t1"/>
    </source>
</evidence>
<accession>A0AC34FAV4</accession>
<organism evidence="1 2">
    <name type="scientific">Panagrolaimus sp. ES5</name>
    <dbReference type="NCBI Taxonomy" id="591445"/>
    <lineage>
        <taxon>Eukaryota</taxon>
        <taxon>Metazoa</taxon>
        <taxon>Ecdysozoa</taxon>
        <taxon>Nematoda</taxon>
        <taxon>Chromadorea</taxon>
        <taxon>Rhabditida</taxon>
        <taxon>Tylenchina</taxon>
        <taxon>Panagrolaimomorpha</taxon>
        <taxon>Panagrolaimoidea</taxon>
        <taxon>Panagrolaimidae</taxon>
        <taxon>Panagrolaimus</taxon>
    </lineage>
</organism>
<sequence>MDDSTGKRPYLRLTSTLPNVTRALGGEVRLKCEAAGAPLPISFTWLKNNAPLEKNRRTKVRNKEYFSKLIISDLDVLDSGYYLCSASNSAGTVNTTAVLRVGFLTLI</sequence>
<dbReference type="Proteomes" id="UP000887579">
    <property type="component" value="Unplaced"/>
</dbReference>